<feature type="transmembrane region" description="Helical" evidence="1">
    <location>
        <begin position="21"/>
        <end position="46"/>
    </location>
</feature>
<comment type="caution">
    <text evidence="2">The sequence shown here is derived from an EMBL/GenBank/DDBJ whole genome shotgun (WGS) entry which is preliminary data.</text>
</comment>
<evidence type="ECO:0000313" key="3">
    <source>
        <dbReference type="Proteomes" id="UP000178880"/>
    </source>
</evidence>
<evidence type="ECO:0000256" key="1">
    <source>
        <dbReference type="SAM" id="Phobius"/>
    </source>
</evidence>
<protein>
    <submittedName>
        <fullName evidence="2">Uncharacterized protein</fullName>
    </submittedName>
</protein>
<accession>A0A1G2CCN5</accession>
<dbReference type="STRING" id="1798650.A2945_04040"/>
<organism evidence="2 3">
    <name type="scientific">Candidatus Liptonbacteria bacterium RIFCSPLOWO2_01_FULL_52_25</name>
    <dbReference type="NCBI Taxonomy" id="1798650"/>
    <lineage>
        <taxon>Bacteria</taxon>
        <taxon>Candidatus Liptoniibacteriota</taxon>
    </lineage>
</organism>
<evidence type="ECO:0000313" key="2">
    <source>
        <dbReference type="EMBL" id="OGY98986.1"/>
    </source>
</evidence>
<keyword evidence="1" id="KW-0812">Transmembrane</keyword>
<reference evidence="2 3" key="1">
    <citation type="journal article" date="2016" name="Nat. Commun.">
        <title>Thousands of microbial genomes shed light on interconnected biogeochemical processes in an aquifer system.</title>
        <authorList>
            <person name="Anantharaman K."/>
            <person name="Brown C.T."/>
            <person name="Hug L.A."/>
            <person name="Sharon I."/>
            <person name="Castelle C.J."/>
            <person name="Probst A.J."/>
            <person name="Thomas B.C."/>
            <person name="Singh A."/>
            <person name="Wilkins M.J."/>
            <person name="Karaoz U."/>
            <person name="Brodie E.L."/>
            <person name="Williams K.H."/>
            <person name="Hubbard S.S."/>
            <person name="Banfield J.F."/>
        </authorList>
    </citation>
    <scope>NUCLEOTIDE SEQUENCE [LARGE SCALE GENOMIC DNA]</scope>
</reference>
<gene>
    <name evidence="2" type="ORF">A2945_04040</name>
</gene>
<sequence length="138" mass="14112">MASSFGTRTTFRSPLWCGGQAMILAVMALGGAILGATTIAGFLMVYQIRQTTDLANSAKAIFAADAGVECALYNQFIAPDCAESNTLTNGASYAVDCVNSGGTTVACDSGSAEVLFSRGTAATARRAFSAQLATTTFP</sequence>
<dbReference type="Proteomes" id="UP000178880">
    <property type="component" value="Unassembled WGS sequence"/>
</dbReference>
<keyword evidence="1" id="KW-1133">Transmembrane helix</keyword>
<keyword evidence="1" id="KW-0472">Membrane</keyword>
<proteinExistence type="predicted"/>
<dbReference type="AlphaFoldDB" id="A0A1G2CCN5"/>
<dbReference type="EMBL" id="MHLA01000025">
    <property type="protein sequence ID" value="OGY98986.1"/>
    <property type="molecule type" value="Genomic_DNA"/>
</dbReference>
<name>A0A1G2CCN5_9BACT</name>